<evidence type="ECO:0000256" key="7">
    <source>
        <dbReference type="PROSITE-ProRule" id="PRU00433"/>
    </source>
</evidence>
<protein>
    <recommendedName>
        <fullName evidence="12">Cytochrome c</fullName>
    </recommendedName>
</protein>
<dbReference type="PRINTS" id="PR00606">
    <property type="entry name" value="CYTCHROMECID"/>
</dbReference>
<dbReference type="InterPro" id="IPR013783">
    <property type="entry name" value="Ig-like_fold"/>
</dbReference>
<dbReference type="SUPFAM" id="SSF46626">
    <property type="entry name" value="Cytochrome c"/>
    <property type="match status" value="1"/>
</dbReference>
<dbReference type="InterPro" id="IPR000601">
    <property type="entry name" value="PKD_dom"/>
</dbReference>
<dbReference type="InterPro" id="IPR011042">
    <property type="entry name" value="6-blade_b-propeller_TolB-like"/>
</dbReference>
<dbReference type="Pfam" id="PF00034">
    <property type="entry name" value="Cytochrom_C"/>
    <property type="match status" value="1"/>
</dbReference>
<keyword evidence="4" id="KW-0732">Signal</keyword>
<dbReference type="InterPro" id="IPR011041">
    <property type="entry name" value="Quinoprot_gluc/sorb_DH_b-prop"/>
</dbReference>
<dbReference type="SUPFAM" id="SSF52317">
    <property type="entry name" value="Class I glutamine amidotransferase-like"/>
    <property type="match status" value="1"/>
</dbReference>
<evidence type="ECO:0000259" key="9">
    <source>
        <dbReference type="PROSITE" id="PS51007"/>
    </source>
</evidence>
<dbReference type="InterPro" id="IPR008979">
    <property type="entry name" value="Galactose-bd-like_sf"/>
</dbReference>
<name>A0ABP7PXG5_9SPHI</name>
<comment type="caution">
    <text evidence="10">The sequence shown here is derived from an EMBL/GenBank/DDBJ whole genome shotgun (WGS) entry which is preliminary data.</text>
</comment>
<evidence type="ECO:0000259" key="8">
    <source>
        <dbReference type="PROSITE" id="PS50093"/>
    </source>
</evidence>
<dbReference type="InterPro" id="IPR036909">
    <property type="entry name" value="Cyt_c-like_dom_sf"/>
</dbReference>
<evidence type="ECO:0000313" key="10">
    <source>
        <dbReference type="EMBL" id="GAA3972813.1"/>
    </source>
</evidence>
<dbReference type="PANTHER" id="PTHR40469:SF2">
    <property type="entry name" value="GALACTOSE-BINDING DOMAIN-LIKE SUPERFAMILY PROTEIN"/>
    <property type="match status" value="1"/>
</dbReference>
<sequence length="1139" mass="126425">MMNNSLQIKYYTLLISLLLFFVEAFQAPKSKPALLIFSKTAGWHHSSIPSAIAAIKKIAEQKGYSVDTTTNAAYFNEQKLSAYNAVIFNSTTGNVLNAEQQTAFERYIQAGGGYVGIHSAADTEYDWSWYGQLIGAYFDSHPHNPNVREASIQVSDKSHPASSNLPESWTRSDEWYNYRSFYPGIKVLASLDEDSYDGGTNGTGHPIIWYHEYDGGRAFYTGLGHTEESYSEPLFLAQLAGGIEYALGNGAKLDYAKAYAKPIPEQNRFTKTILSTNLNSPMELALSEDGRIFYTELFGNLYVYNTKTQKNTLVEKLATTNIGGTGLIGITLDPEFDKNNFIYLYYAPEGQSQEPLHFNLSRFSLSKMSVLDLSSEKILLRVPVEKNSGSHHGGSLAFDKEGNLYLSTGDSSSPFSSEGYAPLDERPGEVNFSGDAQRSAGNTNDFKGKILRIHPQADGSYSIPQGNLFKPGTPKTKPEIYVMGTRNPYRIAMNPKSSTLYWGDIGPDAGQESERGPMGFDEVNQAKSAGNYGWPYFAGDNQAYAHWDFAKKTAGGKFDPERPVNHSPNNTGLSQLPPARGAMIWYPYLASKEFPELGLGGRCIIGGTFYSYKQTGAVNRFPEYYDGKFFIADWMRNWVFALSFDEKENYVRNEPFMEANGNFKRPIDMAFSSDGILYMLEYGSVYGAANADASLVKIEYNTGNRAPVAKAEIINEKEHQRLDKTVFLTSERKNFPSHRSIAGKAPLLVNFRGQKSYDLDDDEQLSYQWQFEGKVFASNKINPVYTYKKLGTFKAILTVRDKSGASAKDTLIIKVGNTPPVVSISSADNKSFFWADKPFTYAIQASDKEDLKIAPKRLKAFYTYLSAGQKNQSEQPSYSGKALMAASDCKSCHLANAKAIGPSYFDIAARYSFQNGSVEKLAEKIIKGGGGSWGQTSVMSAHPQLSTSDAKEIVTYIFSMPQEKTAQRIALAKTGTLKLNSMKDEPEGGYLFQVSYTDGGAKPIGPLSSTEEFFLRSPVINPALADAHVGFERFRNSLSEGDNKAYILLKQTDLNGIKNFTFNYASTMDGEIEVRRDSRAGPLISKISYNSTGSFDKYADIVSPVNALIKGRHDLYFIMRRRQSPYKGIIKLGRITFGR</sequence>
<dbReference type="InterPro" id="IPR029062">
    <property type="entry name" value="Class_I_gatase-like"/>
</dbReference>
<evidence type="ECO:0000256" key="4">
    <source>
        <dbReference type="ARBA" id="ARBA00022729"/>
    </source>
</evidence>
<dbReference type="InterPro" id="IPR035986">
    <property type="entry name" value="PKD_dom_sf"/>
</dbReference>
<dbReference type="PANTHER" id="PTHR40469">
    <property type="entry name" value="SECRETED GLYCOSYL HYDROLASE"/>
    <property type="match status" value="1"/>
</dbReference>
<dbReference type="InterPro" id="IPR009056">
    <property type="entry name" value="Cyt_c-like_dom"/>
</dbReference>
<dbReference type="Gene3D" id="2.60.40.10">
    <property type="entry name" value="Immunoglobulins"/>
    <property type="match status" value="1"/>
</dbReference>
<evidence type="ECO:0000256" key="1">
    <source>
        <dbReference type="ARBA" id="ARBA00022448"/>
    </source>
</evidence>
<dbReference type="InterPro" id="IPR005084">
    <property type="entry name" value="CBM6"/>
</dbReference>
<gene>
    <name evidence="10" type="ORF">GCM10022246_26420</name>
</gene>
<feature type="domain" description="Cytochrome c" evidence="9">
    <location>
        <begin position="875"/>
        <end position="961"/>
    </location>
</feature>
<keyword evidence="3 7" id="KW-0479">Metal-binding</keyword>
<feature type="domain" description="PKD" evidence="8">
    <location>
        <begin position="762"/>
        <end position="815"/>
    </location>
</feature>
<keyword evidence="11" id="KW-1185">Reference proteome</keyword>
<dbReference type="SUPFAM" id="SSF49299">
    <property type="entry name" value="PKD domain"/>
    <property type="match status" value="1"/>
</dbReference>
<evidence type="ECO:0000256" key="2">
    <source>
        <dbReference type="ARBA" id="ARBA00022617"/>
    </source>
</evidence>
<keyword evidence="6 7" id="KW-0408">Iron</keyword>
<dbReference type="CDD" id="cd00146">
    <property type="entry name" value="PKD"/>
    <property type="match status" value="1"/>
</dbReference>
<evidence type="ECO:0000256" key="6">
    <source>
        <dbReference type="ARBA" id="ARBA00023004"/>
    </source>
</evidence>
<dbReference type="Gene3D" id="1.10.760.10">
    <property type="entry name" value="Cytochrome c-like domain"/>
    <property type="match status" value="1"/>
</dbReference>
<keyword evidence="5" id="KW-0249">Electron transport</keyword>
<organism evidence="10 11">
    <name type="scientific">Pedobacter ginsengiterrae</name>
    <dbReference type="NCBI Taxonomy" id="871696"/>
    <lineage>
        <taxon>Bacteria</taxon>
        <taxon>Pseudomonadati</taxon>
        <taxon>Bacteroidota</taxon>
        <taxon>Sphingobacteriia</taxon>
        <taxon>Sphingobacteriales</taxon>
        <taxon>Sphingobacteriaceae</taxon>
        <taxon>Pedobacter</taxon>
    </lineage>
</organism>
<dbReference type="Pfam" id="PF03422">
    <property type="entry name" value="CBM_6"/>
    <property type="match status" value="1"/>
</dbReference>
<reference evidence="11" key="1">
    <citation type="journal article" date="2019" name="Int. J. Syst. Evol. Microbiol.">
        <title>The Global Catalogue of Microorganisms (GCM) 10K type strain sequencing project: providing services to taxonomists for standard genome sequencing and annotation.</title>
        <authorList>
            <consortium name="The Broad Institute Genomics Platform"/>
            <consortium name="The Broad Institute Genome Sequencing Center for Infectious Disease"/>
            <person name="Wu L."/>
            <person name="Ma J."/>
        </authorList>
    </citation>
    <scope>NUCLEOTIDE SEQUENCE [LARGE SCALE GENOMIC DNA]</scope>
    <source>
        <strain evidence="11">JCM 17338</strain>
    </source>
</reference>
<dbReference type="Gene3D" id="3.40.50.880">
    <property type="match status" value="1"/>
</dbReference>
<accession>A0ABP7PXG5</accession>
<dbReference type="InterPro" id="IPR029010">
    <property type="entry name" value="ThuA-like"/>
</dbReference>
<dbReference type="Gene3D" id="2.60.120.260">
    <property type="entry name" value="Galactose-binding domain-like"/>
    <property type="match status" value="1"/>
</dbReference>
<evidence type="ECO:0000256" key="5">
    <source>
        <dbReference type="ARBA" id="ARBA00022982"/>
    </source>
</evidence>
<dbReference type="InterPro" id="IPR022409">
    <property type="entry name" value="PKD/Chitinase_dom"/>
</dbReference>
<dbReference type="CDD" id="cd04084">
    <property type="entry name" value="CBM6_xylanase-like"/>
    <property type="match status" value="1"/>
</dbReference>
<dbReference type="InterPro" id="IPR012938">
    <property type="entry name" value="Glc/Sorbosone_DH"/>
</dbReference>
<dbReference type="InterPro" id="IPR002324">
    <property type="entry name" value="Cyt_c_ID"/>
</dbReference>
<dbReference type="PROSITE" id="PS50093">
    <property type="entry name" value="PKD"/>
    <property type="match status" value="1"/>
</dbReference>
<dbReference type="SMART" id="SM00089">
    <property type="entry name" value="PKD"/>
    <property type="match status" value="1"/>
</dbReference>
<dbReference type="InterPro" id="IPR006584">
    <property type="entry name" value="Cellulose-bd_IV"/>
</dbReference>
<proteinExistence type="predicted"/>
<dbReference type="Proteomes" id="UP001501081">
    <property type="component" value="Unassembled WGS sequence"/>
</dbReference>
<dbReference type="Pfam" id="PF07995">
    <property type="entry name" value="GSDH"/>
    <property type="match status" value="1"/>
</dbReference>
<dbReference type="EMBL" id="BAABAK010000015">
    <property type="protein sequence ID" value="GAA3972813.1"/>
    <property type="molecule type" value="Genomic_DNA"/>
</dbReference>
<dbReference type="Gene3D" id="2.120.10.30">
    <property type="entry name" value="TolB, C-terminal domain"/>
    <property type="match status" value="1"/>
</dbReference>
<dbReference type="SUPFAM" id="SSF50952">
    <property type="entry name" value="Soluble quinoprotein glucose dehydrogenase"/>
    <property type="match status" value="1"/>
</dbReference>
<evidence type="ECO:0008006" key="12">
    <source>
        <dbReference type="Google" id="ProtNLM"/>
    </source>
</evidence>
<keyword evidence="1" id="KW-0813">Transport</keyword>
<dbReference type="Pfam" id="PF06283">
    <property type="entry name" value="ThuA"/>
    <property type="match status" value="1"/>
</dbReference>
<dbReference type="SUPFAM" id="SSF49785">
    <property type="entry name" value="Galactose-binding domain-like"/>
    <property type="match status" value="1"/>
</dbReference>
<evidence type="ECO:0000313" key="11">
    <source>
        <dbReference type="Proteomes" id="UP001501081"/>
    </source>
</evidence>
<dbReference type="PROSITE" id="PS51007">
    <property type="entry name" value="CYTC"/>
    <property type="match status" value="1"/>
</dbReference>
<dbReference type="RefSeq" id="WP_344767787.1">
    <property type="nucleotide sequence ID" value="NZ_BAABAK010000015.1"/>
</dbReference>
<dbReference type="Pfam" id="PF18911">
    <property type="entry name" value="PKD_4"/>
    <property type="match status" value="1"/>
</dbReference>
<evidence type="ECO:0000256" key="3">
    <source>
        <dbReference type="ARBA" id="ARBA00022723"/>
    </source>
</evidence>
<keyword evidence="2 7" id="KW-0349">Heme</keyword>
<dbReference type="SMART" id="SM00606">
    <property type="entry name" value="CBD_IV"/>
    <property type="match status" value="1"/>
</dbReference>